<dbReference type="RefSeq" id="WP_205173561.1">
    <property type="nucleotide sequence ID" value="NZ_JAFBDZ010000003.1"/>
</dbReference>
<evidence type="ECO:0000313" key="3">
    <source>
        <dbReference type="Proteomes" id="UP001646157"/>
    </source>
</evidence>
<accession>A0ABS2NEN5</accession>
<evidence type="ECO:0000256" key="1">
    <source>
        <dbReference type="SAM" id="MobiDB-lite"/>
    </source>
</evidence>
<reference evidence="2 3" key="1">
    <citation type="submission" date="2021-01" db="EMBL/GenBank/DDBJ databases">
        <title>Genomic Encyclopedia of Type Strains, Phase IV (KMG-IV): sequencing the most valuable type-strain genomes for metagenomic binning, comparative biology and taxonomic classification.</title>
        <authorList>
            <person name="Goeker M."/>
        </authorList>
    </citation>
    <scope>NUCLEOTIDE SEQUENCE [LARGE SCALE GENOMIC DNA]</scope>
    <source>
        <strain evidence="2 3">DSM 24834</strain>
    </source>
</reference>
<name>A0ABS2NEN5_9BACI</name>
<comment type="caution">
    <text evidence="2">The sequence shown here is derived from an EMBL/GenBank/DDBJ whole genome shotgun (WGS) entry which is preliminary data.</text>
</comment>
<feature type="region of interest" description="Disordered" evidence="1">
    <location>
        <begin position="1"/>
        <end position="22"/>
    </location>
</feature>
<protein>
    <recommendedName>
        <fullName evidence="4">Multidrug ABC transporter ATPase</fullName>
    </recommendedName>
</protein>
<keyword evidence="3" id="KW-1185">Reference proteome</keyword>
<feature type="compositionally biased region" description="Basic and acidic residues" evidence="1">
    <location>
        <begin position="1"/>
        <end position="12"/>
    </location>
</feature>
<dbReference type="EMBL" id="JAFBDZ010000003">
    <property type="protein sequence ID" value="MBM7586322.1"/>
    <property type="molecule type" value="Genomic_DNA"/>
</dbReference>
<evidence type="ECO:0000313" key="2">
    <source>
        <dbReference type="EMBL" id="MBM7586322.1"/>
    </source>
</evidence>
<feature type="region of interest" description="Disordered" evidence="1">
    <location>
        <begin position="38"/>
        <end position="59"/>
    </location>
</feature>
<sequence length="59" mass="6842">MSKKAKELDKNFVPDNGSMAPNMMDIKNLGKQMENLRTNEELEEVDKQPDPVQYQKEDT</sequence>
<dbReference type="Proteomes" id="UP001646157">
    <property type="component" value="Unassembled WGS sequence"/>
</dbReference>
<gene>
    <name evidence="2" type="ORF">JOC86_002874</name>
</gene>
<evidence type="ECO:0008006" key="4">
    <source>
        <dbReference type="Google" id="ProtNLM"/>
    </source>
</evidence>
<organism evidence="2 3">
    <name type="scientific">Rossellomorea pakistanensis</name>
    <dbReference type="NCBI Taxonomy" id="992288"/>
    <lineage>
        <taxon>Bacteria</taxon>
        <taxon>Bacillati</taxon>
        <taxon>Bacillota</taxon>
        <taxon>Bacilli</taxon>
        <taxon>Bacillales</taxon>
        <taxon>Bacillaceae</taxon>
        <taxon>Rossellomorea</taxon>
    </lineage>
</organism>
<proteinExistence type="predicted"/>